<evidence type="ECO:0000313" key="8">
    <source>
        <dbReference type="Proteomes" id="UP000244571"/>
    </source>
</evidence>
<dbReference type="PANTHER" id="PTHR30514:SF18">
    <property type="entry name" value="RPIR-FAMILY TRANSCRIPTIONAL REGULATOR"/>
    <property type="match status" value="1"/>
</dbReference>
<dbReference type="PROSITE" id="PS51071">
    <property type="entry name" value="HTH_RPIR"/>
    <property type="match status" value="1"/>
</dbReference>
<dbReference type="CDD" id="cd05013">
    <property type="entry name" value="SIS_RpiR"/>
    <property type="match status" value="1"/>
</dbReference>
<evidence type="ECO:0000259" key="5">
    <source>
        <dbReference type="PROSITE" id="PS51071"/>
    </source>
</evidence>
<reference evidence="7 8" key="1">
    <citation type="submission" date="2018-04" db="EMBL/GenBank/DDBJ databases">
        <title>Bordetella sp. HZ20 isolated from seawater.</title>
        <authorList>
            <person name="Sun C."/>
        </authorList>
    </citation>
    <scope>NUCLEOTIDE SEQUENCE [LARGE SCALE GENOMIC DNA]</scope>
    <source>
        <strain evidence="7 8">HZ20</strain>
    </source>
</reference>
<protein>
    <submittedName>
        <fullName evidence="7">MurR/RpiR family transcriptional regulator</fullName>
    </submittedName>
</protein>
<evidence type="ECO:0000256" key="4">
    <source>
        <dbReference type="ARBA" id="ARBA00023163"/>
    </source>
</evidence>
<evidence type="ECO:0000256" key="1">
    <source>
        <dbReference type="ARBA" id="ARBA00023015"/>
    </source>
</evidence>
<dbReference type="OrthoDB" id="8713538at2"/>
<proteinExistence type="predicted"/>
<dbReference type="GO" id="GO:0003677">
    <property type="term" value="F:DNA binding"/>
    <property type="evidence" value="ECO:0007669"/>
    <property type="project" value="UniProtKB-KW"/>
</dbReference>
<keyword evidence="3" id="KW-0324">Glycolysis</keyword>
<dbReference type="Proteomes" id="UP000244571">
    <property type="component" value="Chromosome"/>
</dbReference>
<dbReference type="InterPro" id="IPR009057">
    <property type="entry name" value="Homeodomain-like_sf"/>
</dbReference>
<feature type="domain" description="HTH rpiR-type" evidence="5">
    <location>
        <begin position="4"/>
        <end position="80"/>
    </location>
</feature>
<accession>A0A2R4XLY0</accession>
<dbReference type="Gene3D" id="3.40.50.10490">
    <property type="entry name" value="Glucose-6-phosphate isomerase like protein, domain 1"/>
    <property type="match status" value="1"/>
</dbReference>
<dbReference type="GO" id="GO:0003700">
    <property type="term" value="F:DNA-binding transcription factor activity"/>
    <property type="evidence" value="ECO:0007669"/>
    <property type="project" value="InterPro"/>
</dbReference>
<dbReference type="InterPro" id="IPR046348">
    <property type="entry name" value="SIS_dom_sf"/>
</dbReference>
<evidence type="ECO:0000256" key="2">
    <source>
        <dbReference type="ARBA" id="ARBA00023125"/>
    </source>
</evidence>
<dbReference type="SUPFAM" id="SSF53697">
    <property type="entry name" value="SIS domain"/>
    <property type="match status" value="1"/>
</dbReference>
<dbReference type="Gene3D" id="1.10.10.10">
    <property type="entry name" value="Winged helix-like DNA-binding domain superfamily/Winged helix DNA-binding domain"/>
    <property type="match status" value="1"/>
</dbReference>
<sequence>MDKRAVDKLIKETYPELPPKLQQAARYVIDHPKAVALNSMRAVALDAGLPSSAMNRFAVQLGFDGYEPLRDVYRRWLAQGPGMFTERASALQQHDIQASASGLIQEIVEADCNNLAGIREPATTQSLNAACDLLVIARHVYVAGLRSLFPAAYYFNYACNMFRDNTRLLSGVAGVFADDLRHAKAGDTLIVFSYHPYAKDAISAVKFAREHGLKIIAVTDSAVSPVARHATVTILVSTTTPSIFPSVVPALSIAQTLVAMLIARAGRQSLKEIEKSEAQLQEFAVYAKDSKKAVR</sequence>
<evidence type="ECO:0000256" key="3">
    <source>
        <dbReference type="ARBA" id="ARBA00023152"/>
    </source>
</evidence>
<dbReference type="EMBL" id="CP028901">
    <property type="protein sequence ID" value="AWB34771.1"/>
    <property type="molecule type" value="Genomic_DNA"/>
</dbReference>
<dbReference type="SUPFAM" id="SSF46689">
    <property type="entry name" value="Homeodomain-like"/>
    <property type="match status" value="1"/>
</dbReference>
<organism evidence="7 8">
    <name type="scientific">Orrella marina</name>
    <dbReference type="NCBI Taxonomy" id="2163011"/>
    <lineage>
        <taxon>Bacteria</taxon>
        <taxon>Pseudomonadati</taxon>
        <taxon>Pseudomonadota</taxon>
        <taxon>Betaproteobacteria</taxon>
        <taxon>Burkholderiales</taxon>
        <taxon>Alcaligenaceae</taxon>
        <taxon>Orrella</taxon>
    </lineage>
</organism>
<dbReference type="InterPro" id="IPR000281">
    <property type="entry name" value="HTH_RpiR"/>
</dbReference>
<dbReference type="GO" id="GO:0097367">
    <property type="term" value="F:carbohydrate derivative binding"/>
    <property type="evidence" value="ECO:0007669"/>
    <property type="project" value="InterPro"/>
</dbReference>
<dbReference type="KEGG" id="boz:DBV39_14735"/>
<keyword evidence="4" id="KW-0804">Transcription</keyword>
<dbReference type="PANTHER" id="PTHR30514">
    <property type="entry name" value="GLUCOKINASE"/>
    <property type="match status" value="1"/>
</dbReference>
<evidence type="ECO:0000259" key="6">
    <source>
        <dbReference type="PROSITE" id="PS51464"/>
    </source>
</evidence>
<dbReference type="InterPro" id="IPR036388">
    <property type="entry name" value="WH-like_DNA-bd_sf"/>
</dbReference>
<keyword evidence="2" id="KW-0238">DNA-binding</keyword>
<dbReference type="Pfam" id="PF01380">
    <property type="entry name" value="SIS"/>
    <property type="match status" value="1"/>
</dbReference>
<keyword evidence="8" id="KW-1185">Reference proteome</keyword>
<dbReference type="PROSITE" id="PS51464">
    <property type="entry name" value="SIS"/>
    <property type="match status" value="1"/>
</dbReference>
<gene>
    <name evidence="7" type="ORF">DBV39_14735</name>
</gene>
<feature type="domain" description="SIS" evidence="6">
    <location>
        <begin position="130"/>
        <end position="272"/>
    </location>
</feature>
<dbReference type="AlphaFoldDB" id="A0A2R4XLY0"/>
<dbReference type="InterPro" id="IPR001347">
    <property type="entry name" value="SIS_dom"/>
</dbReference>
<dbReference type="InterPro" id="IPR047640">
    <property type="entry name" value="RpiR-like"/>
</dbReference>
<evidence type="ECO:0000313" key="7">
    <source>
        <dbReference type="EMBL" id="AWB34771.1"/>
    </source>
</evidence>
<keyword evidence="1" id="KW-0805">Transcription regulation</keyword>
<dbReference type="InterPro" id="IPR035472">
    <property type="entry name" value="RpiR-like_SIS"/>
</dbReference>
<name>A0A2R4XLY0_9BURK</name>
<dbReference type="RefSeq" id="WP_108622181.1">
    <property type="nucleotide sequence ID" value="NZ_CP028901.1"/>
</dbReference>
<dbReference type="GO" id="GO:0006096">
    <property type="term" value="P:glycolytic process"/>
    <property type="evidence" value="ECO:0007669"/>
    <property type="project" value="UniProtKB-KW"/>
</dbReference>